<gene>
    <name evidence="2" type="ORF">GN138_10880</name>
</gene>
<organism evidence="2 3">
    <name type="scientific">Winogradskyella endarachnes</name>
    <dbReference type="NCBI Taxonomy" id="2681965"/>
    <lineage>
        <taxon>Bacteria</taxon>
        <taxon>Pseudomonadati</taxon>
        <taxon>Bacteroidota</taxon>
        <taxon>Flavobacteriia</taxon>
        <taxon>Flavobacteriales</taxon>
        <taxon>Flavobacteriaceae</taxon>
        <taxon>Winogradskyella</taxon>
    </lineage>
</organism>
<name>A0A6L6U9D5_9FLAO</name>
<protein>
    <submittedName>
        <fullName evidence="2">NAD(P)H-binding protein</fullName>
    </submittedName>
</protein>
<reference evidence="2 3" key="1">
    <citation type="submission" date="2019-12" db="EMBL/GenBank/DDBJ databases">
        <authorList>
            <person name="Li J."/>
        </authorList>
    </citation>
    <scope>NUCLEOTIDE SEQUENCE [LARGE SCALE GENOMIC DNA]</scope>
    <source>
        <strain evidence="2 3">HL2-2</strain>
    </source>
</reference>
<evidence type="ECO:0000313" key="2">
    <source>
        <dbReference type="EMBL" id="MUU78950.1"/>
    </source>
</evidence>
<accession>A0A6L6U9D5</accession>
<dbReference type="SUPFAM" id="SSF51735">
    <property type="entry name" value="NAD(P)-binding Rossmann-fold domains"/>
    <property type="match status" value="1"/>
</dbReference>
<dbReference type="Proteomes" id="UP000478208">
    <property type="component" value="Unassembled WGS sequence"/>
</dbReference>
<dbReference type="Pfam" id="PF13460">
    <property type="entry name" value="NAD_binding_10"/>
    <property type="match status" value="1"/>
</dbReference>
<keyword evidence="3" id="KW-1185">Reference proteome</keyword>
<comment type="caution">
    <text evidence="2">The sequence shown here is derived from an EMBL/GenBank/DDBJ whole genome shotgun (WGS) entry which is preliminary data.</text>
</comment>
<dbReference type="InterPro" id="IPR016040">
    <property type="entry name" value="NAD(P)-bd_dom"/>
</dbReference>
<dbReference type="Gene3D" id="3.40.50.720">
    <property type="entry name" value="NAD(P)-binding Rossmann-like Domain"/>
    <property type="match status" value="1"/>
</dbReference>
<evidence type="ECO:0000313" key="3">
    <source>
        <dbReference type="Proteomes" id="UP000478208"/>
    </source>
</evidence>
<dbReference type="InterPro" id="IPR036291">
    <property type="entry name" value="NAD(P)-bd_dom_sf"/>
</dbReference>
<sequence>MLKSKISIIGCGWLGLDLGKTLAKANFKIKGSTTSKHKIDILKAHAIQPFIVKLQESGISGDYSQFLTGSDTVIINIPPGLRRNPSKNHVLEIKHLIEAIESHAIKNVLYISSTSVFENKEDFPTITSKTRPNSTSNSAKQLIAIEELLKNNTKFNTTILRFGGLVDETRHPSSMLSGKKNVTNPKAPINLIHKKDCIGIIQNIIENNHWNIILNAAYPKHIDKAIYYTEDCKRKNLPIPQYDYSIKSKGKIIEVTTLVQLLNYHFAVEP</sequence>
<dbReference type="EMBL" id="WOWS01000004">
    <property type="protein sequence ID" value="MUU78950.1"/>
    <property type="molecule type" value="Genomic_DNA"/>
</dbReference>
<dbReference type="AlphaFoldDB" id="A0A6L6U9D5"/>
<proteinExistence type="predicted"/>
<feature type="domain" description="NAD(P)-binding" evidence="1">
    <location>
        <begin position="12"/>
        <end position="182"/>
    </location>
</feature>
<evidence type="ECO:0000259" key="1">
    <source>
        <dbReference type="Pfam" id="PF13460"/>
    </source>
</evidence>